<dbReference type="SUPFAM" id="SSF52540">
    <property type="entry name" value="P-loop containing nucleoside triphosphate hydrolases"/>
    <property type="match status" value="1"/>
</dbReference>
<dbReference type="Pfam" id="PF07693">
    <property type="entry name" value="KAP_NTPase"/>
    <property type="match status" value="1"/>
</dbReference>
<comment type="caution">
    <text evidence="3">The sequence shown here is derived from an EMBL/GenBank/DDBJ whole genome shotgun (WGS) entry which is preliminary data.</text>
</comment>
<evidence type="ECO:0000259" key="2">
    <source>
        <dbReference type="Pfam" id="PF07693"/>
    </source>
</evidence>
<protein>
    <recommendedName>
        <fullName evidence="2">KAP NTPase domain-containing protein</fullName>
    </recommendedName>
</protein>
<keyword evidence="1" id="KW-0812">Transmembrane</keyword>
<reference evidence="3 4" key="1">
    <citation type="submission" date="2016-01" db="EMBL/GenBank/DDBJ databases">
        <title>Draft genome of the antarctic isolate Shewanella frigidimarina Ag06-30.</title>
        <authorList>
            <person name="Parmeciano Di Noto G."/>
            <person name="Vazquez S."/>
            <person name="Mac Cormack W."/>
            <person name="Iriarte A."/>
            <person name="Quiroga C."/>
        </authorList>
    </citation>
    <scope>NUCLEOTIDE SEQUENCE [LARGE SCALE GENOMIC DNA]</scope>
    <source>
        <strain evidence="3 4">Ag06-30</strain>
    </source>
</reference>
<dbReference type="InterPro" id="IPR011646">
    <property type="entry name" value="KAP_P-loop"/>
</dbReference>
<evidence type="ECO:0000256" key="1">
    <source>
        <dbReference type="SAM" id="Phobius"/>
    </source>
</evidence>
<sequence>MATTRTLCLVGKRWFSVFLCSVVAILTVTLLAQFTWISQGYLSFATLISGLPFKLQCMVSFLAGLAISIFLTKLYVYSKNRVFGFNLKYPPITLSVVFIILFSAVILLFQDTSNPLFHSDYFCQSIVQLAICFMGMSVNNIYAIFCKIMRFFVRNRTKTNQREKIEPNDEQMKSWTDSDLEKWLNDDSPIESKEDLDDNYQFYVERIKERIIHNENTSIALCGAFGVGKSSIINCLVQELENTDIGGIKFIHCNVDCWGVNTNDITQFVLSHIIDTVNREIDMSAFKKLPAHYKEALKTGSNSIKILNIFLDEHTNPTKELGSLNDVLTSCNLRVLVTLQDLDRNNGAKDNLNNLAALLDRLRPLESFSFVIPMEYKSEYSDIIVKVTDYREDVIPSNFTRQIQNSLACFYKRLFNQKFRLLTDPSVLDYQELSKKNPFRSHGEINKSVIQINQLIPSYRVLKDVLRRVNSMWNVSGLLGEVDLVTLMLIVTLRETKPSLFDLLLENYDGLMGNLNWIRLEALGTKNNSSGNSNQVDVSKLVDDICKGNAFDKAIIINLFNLVPASGTQALHVNKNHASPTEQTIINRSDNVSYLKRILFEKVPTNEVRDQDVIKDLLMAKEGYIDSLLTKLLSQSNYFASYDRFRCVLLSKSESTYESIFKQAVESPSGSNGISRDWLYKAFFEALTKENRVSLTTWLLDNFLQNDIVMFFEYINNNESNNQHKIKCILLDDENNAIISAAVNNLEKFTGKSFYKMGEILSPFYNMGGILSPLDSTKKKRYFGDLVEALINRESCISLQYATLYFKHGYLDLNIFKKIHSTIEKFDDSDFSPDIENINSEFKTRAEVLERLLRIIADATANSV</sequence>
<keyword evidence="1" id="KW-0472">Membrane</keyword>
<evidence type="ECO:0000313" key="3">
    <source>
        <dbReference type="EMBL" id="KVX01235.1"/>
    </source>
</evidence>
<dbReference type="RefSeq" id="WP_059746365.1">
    <property type="nucleotide sequence ID" value="NZ_LRDC01000028.1"/>
</dbReference>
<evidence type="ECO:0000313" key="4">
    <source>
        <dbReference type="Proteomes" id="UP000055702"/>
    </source>
</evidence>
<organism evidence="3">
    <name type="scientific">Shewanella frigidimarina</name>
    <dbReference type="NCBI Taxonomy" id="56812"/>
    <lineage>
        <taxon>Bacteria</taxon>
        <taxon>Pseudomonadati</taxon>
        <taxon>Pseudomonadota</taxon>
        <taxon>Gammaproteobacteria</taxon>
        <taxon>Alteromonadales</taxon>
        <taxon>Shewanellaceae</taxon>
        <taxon>Shewanella</taxon>
    </lineage>
</organism>
<feature type="transmembrane region" description="Helical" evidence="1">
    <location>
        <begin position="14"/>
        <end position="37"/>
    </location>
</feature>
<dbReference type="Gene3D" id="3.40.50.300">
    <property type="entry name" value="P-loop containing nucleotide triphosphate hydrolases"/>
    <property type="match status" value="1"/>
</dbReference>
<keyword evidence="1" id="KW-1133">Transmembrane helix</keyword>
<dbReference type="InterPro" id="IPR027417">
    <property type="entry name" value="P-loop_NTPase"/>
</dbReference>
<feature type="transmembrane region" description="Helical" evidence="1">
    <location>
        <begin position="89"/>
        <end position="109"/>
    </location>
</feature>
<accession>A0A119CZE5</accession>
<feature type="transmembrane region" description="Helical" evidence="1">
    <location>
        <begin position="121"/>
        <end position="145"/>
    </location>
</feature>
<dbReference type="EMBL" id="LRDC01000028">
    <property type="protein sequence ID" value="KVX01235.1"/>
    <property type="molecule type" value="Genomic_DNA"/>
</dbReference>
<feature type="domain" description="KAP NTPase" evidence="2">
    <location>
        <begin position="214"/>
        <end position="372"/>
    </location>
</feature>
<dbReference type="AlphaFoldDB" id="A0A119CZE5"/>
<proteinExistence type="predicted"/>
<dbReference type="Proteomes" id="UP000055702">
    <property type="component" value="Unassembled WGS sequence"/>
</dbReference>
<feature type="transmembrane region" description="Helical" evidence="1">
    <location>
        <begin position="58"/>
        <end position="77"/>
    </location>
</feature>
<gene>
    <name evidence="3" type="ORF">AWJ07_18550</name>
</gene>
<name>A0A119CZE5_SHEFR</name>